<evidence type="ECO:0000256" key="1">
    <source>
        <dbReference type="ARBA" id="ARBA00022448"/>
    </source>
</evidence>
<proteinExistence type="predicted"/>
<dbReference type="PROSITE" id="PS00211">
    <property type="entry name" value="ABC_TRANSPORTER_1"/>
    <property type="match status" value="1"/>
</dbReference>
<evidence type="ECO:0000259" key="4">
    <source>
        <dbReference type="PROSITE" id="PS50893"/>
    </source>
</evidence>
<evidence type="ECO:0000256" key="2">
    <source>
        <dbReference type="ARBA" id="ARBA00022741"/>
    </source>
</evidence>
<dbReference type="GO" id="GO:0005315">
    <property type="term" value="F:phosphate transmembrane transporter activity"/>
    <property type="evidence" value="ECO:0007669"/>
    <property type="project" value="InterPro"/>
</dbReference>
<dbReference type="PANTHER" id="PTHR43423:SF1">
    <property type="entry name" value="ABC TRANSPORTER I FAMILY MEMBER 17"/>
    <property type="match status" value="1"/>
</dbReference>
<dbReference type="InterPro" id="IPR003593">
    <property type="entry name" value="AAA+_ATPase"/>
</dbReference>
<dbReference type="EMBL" id="AP023366">
    <property type="protein sequence ID" value="BCJ88318.1"/>
    <property type="molecule type" value="Genomic_DNA"/>
</dbReference>
<dbReference type="GO" id="GO:0005524">
    <property type="term" value="F:ATP binding"/>
    <property type="evidence" value="ECO:0007669"/>
    <property type="project" value="UniProtKB-KW"/>
</dbReference>
<dbReference type="Proteomes" id="UP000593802">
    <property type="component" value="Chromosome"/>
</dbReference>
<dbReference type="CDD" id="cd03260">
    <property type="entry name" value="ABC_PstB_phosphate_transporter"/>
    <property type="match status" value="1"/>
</dbReference>
<dbReference type="InterPro" id="IPR003439">
    <property type="entry name" value="ABC_transporter-like_ATP-bd"/>
</dbReference>
<protein>
    <submittedName>
        <fullName evidence="5">Putative ABC transporter ATP-binding protein YjkB</fullName>
    </submittedName>
</protein>
<sequence>MRHAVCFTHVNKYFPNREGGVPVLADISGEVPTGAILTLVGPSGSGKSTLLSLCNLLLTPDDGEIRIHGKEVREWDIPVLRSQVGMVFQTPTMLPGTVRDNLEVGAHLHGLELEKPEQFLLRVGLPEEIMSQNAQDLSGGQKQRLSLARTLVNRPSVLLLDEITSALDITSAREVEELVLQVNREQKTTILWVTHDLMQARKVGDLTWLLVDGKIVEAADTATFFAEPREELTRRFLKGELSGRGTR</sequence>
<evidence type="ECO:0000313" key="6">
    <source>
        <dbReference type="Proteomes" id="UP000593802"/>
    </source>
</evidence>
<dbReference type="SUPFAM" id="SSF52540">
    <property type="entry name" value="P-loop containing nucleoside triphosphate hydrolases"/>
    <property type="match status" value="1"/>
</dbReference>
<keyword evidence="1" id="KW-0813">Transport</keyword>
<dbReference type="GO" id="GO:0035435">
    <property type="term" value="P:phosphate ion transmembrane transport"/>
    <property type="evidence" value="ECO:0007669"/>
    <property type="project" value="InterPro"/>
</dbReference>
<dbReference type="Pfam" id="PF00005">
    <property type="entry name" value="ABC_tran"/>
    <property type="match status" value="1"/>
</dbReference>
<dbReference type="RefSeq" id="WP_200758945.1">
    <property type="nucleotide sequence ID" value="NZ_AP023366.1"/>
</dbReference>
<dbReference type="GO" id="GO:0016020">
    <property type="term" value="C:membrane"/>
    <property type="evidence" value="ECO:0007669"/>
    <property type="project" value="InterPro"/>
</dbReference>
<dbReference type="InterPro" id="IPR017871">
    <property type="entry name" value="ABC_transporter-like_CS"/>
</dbReference>
<dbReference type="AlphaFoldDB" id="A0A7I8DDP5"/>
<dbReference type="Gene3D" id="3.40.50.300">
    <property type="entry name" value="P-loop containing nucleotide triphosphate hydrolases"/>
    <property type="match status" value="1"/>
</dbReference>
<dbReference type="PROSITE" id="PS50893">
    <property type="entry name" value="ABC_TRANSPORTER_2"/>
    <property type="match status" value="1"/>
</dbReference>
<organism evidence="5 6">
    <name type="scientific">Effusibacillus dendaii</name>
    <dbReference type="NCBI Taxonomy" id="2743772"/>
    <lineage>
        <taxon>Bacteria</taxon>
        <taxon>Bacillati</taxon>
        <taxon>Bacillota</taxon>
        <taxon>Bacilli</taxon>
        <taxon>Bacillales</taxon>
        <taxon>Alicyclobacillaceae</taxon>
        <taxon>Effusibacillus</taxon>
    </lineage>
</organism>
<accession>A0A7I8DDP5</accession>
<reference evidence="5 6" key="1">
    <citation type="submission" date="2020-08" db="EMBL/GenBank/DDBJ databases">
        <title>Complete Genome Sequence of Effusibacillus dendaii Strain skT53, Isolated from Farmland soil.</title>
        <authorList>
            <person name="Konishi T."/>
            <person name="Kawasaki H."/>
        </authorList>
    </citation>
    <scope>NUCLEOTIDE SEQUENCE [LARGE SCALE GENOMIC DNA]</scope>
    <source>
        <strain evidence="6">skT53</strain>
    </source>
</reference>
<dbReference type="PANTHER" id="PTHR43423">
    <property type="entry name" value="ABC TRANSPORTER I FAMILY MEMBER 17"/>
    <property type="match status" value="1"/>
</dbReference>
<dbReference type="InterPro" id="IPR027417">
    <property type="entry name" value="P-loop_NTPase"/>
</dbReference>
<dbReference type="GO" id="GO:0016887">
    <property type="term" value="F:ATP hydrolysis activity"/>
    <property type="evidence" value="ECO:0007669"/>
    <property type="project" value="InterPro"/>
</dbReference>
<dbReference type="SMART" id="SM00382">
    <property type="entry name" value="AAA"/>
    <property type="match status" value="1"/>
</dbReference>
<feature type="domain" description="ABC transporter" evidence="4">
    <location>
        <begin position="5"/>
        <end position="237"/>
    </location>
</feature>
<evidence type="ECO:0000256" key="3">
    <source>
        <dbReference type="ARBA" id="ARBA00022840"/>
    </source>
</evidence>
<keyword evidence="3 5" id="KW-0067">ATP-binding</keyword>
<gene>
    <name evidence="5" type="primary">yjkB</name>
    <name evidence="5" type="ORF">skT53_33030</name>
</gene>
<dbReference type="KEGG" id="eff:skT53_33030"/>
<dbReference type="InterPro" id="IPR005670">
    <property type="entry name" value="PstB-like"/>
</dbReference>
<evidence type="ECO:0000313" key="5">
    <source>
        <dbReference type="EMBL" id="BCJ88318.1"/>
    </source>
</evidence>
<name>A0A7I8DDP5_9BACL</name>
<keyword evidence="2" id="KW-0547">Nucleotide-binding</keyword>
<keyword evidence="6" id="KW-1185">Reference proteome</keyword>